<protein>
    <submittedName>
        <fullName evidence="1">Uncharacterized protein</fullName>
    </submittedName>
</protein>
<evidence type="ECO:0000313" key="2">
    <source>
        <dbReference type="Proteomes" id="UP000016935"/>
    </source>
</evidence>
<gene>
    <name evidence="1" type="ORF">SETTUDRAFT_101498</name>
</gene>
<dbReference type="STRING" id="671987.R0KNS7"/>
<accession>R0KNS7</accession>
<dbReference type="Proteomes" id="UP000016935">
    <property type="component" value="Unassembled WGS sequence"/>
</dbReference>
<name>R0KNS7_EXST2</name>
<dbReference type="OrthoDB" id="2910287at2759"/>
<proteinExistence type="predicted"/>
<dbReference type="HOGENOM" id="CLU_088672_0_0_1"/>
<dbReference type="AlphaFoldDB" id="R0KNS7"/>
<reference evidence="1 2" key="1">
    <citation type="journal article" date="2012" name="PLoS Pathog.">
        <title>Diverse lifestyles and strategies of plant pathogenesis encoded in the genomes of eighteen Dothideomycetes fungi.</title>
        <authorList>
            <person name="Ohm R.A."/>
            <person name="Feau N."/>
            <person name="Henrissat B."/>
            <person name="Schoch C.L."/>
            <person name="Horwitz B.A."/>
            <person name="Barry K.W."/>
            <person name="Condon B.J."/>
            <person name="Copeland A.C."/>
            <person name="Dhillon B."/>
            <person name="Glaser F."/>
            <person name="Hesse C.N."/>
            <person name="Kosti I."/>
            <person name="LaButti K."/>
            <person name="Lindquist E.A."/>
            <person name="Lucas S."/>
            <person name="Salamov A.A."/>
            <person name="Bradshaw R.E."/>
            <person name="Ciuffetti L."/>
            <person name="Hamelin R.C."/>
            <person name="Kema G.H.J."/>
            <person name="Lawrence C."/>
            <person name="Scott J.A."/>
            <person name="Spatafora J.W."/>
            <person name="Turgeon B.G."/>
            <person name="de Wit P.J.G.M."/>
            <person name="Zhong S."/>
            <person name="Goodwin S.B."/>
            <person name="Grigoriev I.V."/>
        </authorList>
    </citation>
    <scope>NUCLEOTIDE SEQUENCE [LARGE SCALE GENOMIC DNA]</scope>
    <source>
        <strain evidence="2">28A</strain>
    </source>
</reference>
<evidence type="ECO:0000313" key="1">
    <source>
        <dbReference type="EMBL" id="EOA90714.1"/>
    </source>
</evidence>
<dbReference type="RefSeq" id="XP_008021486.1">
    <property type="nucleotide sequence ID" value="XM_008023295.1"/>
</dbReference>
<reference evidence="1 2" key="2">
    <citation type="journal article" date="2013" name="PLoS Genet.">
        <title>Comparative genome structure, secondary metabolite, and effector coding capacity across Cochliobolus pathogens.</title>
        <authorList>
            <person name="Condon B.J."/>
            <person name="Leng Y."/>
            <person name="Wu D."/>
            <person name="Bushley K.E."/>
            <person name="Ohm R.A."/>
            <person name="Otillar R."/>
            <person name="Martin J."/>
            <person name="Schackwitz W."/>
            <person name="Grimwood J."/>
            <person name="MohdZainudin N."/>
            <person name="Xue C."/>
            <person name="Wang R."/>
            <person name="Manning V.A."/>
            <person name="Dhillon B."/>
            <person name="Tu Z.J."/>
            <person name="Steffenson B.J."/>
            <person name="Salamov A."/>
            <person name="Sun H."/>
            <person name="Lowry S."/>
            <person name="LaButti K."/>
            <person name="Han J."/>
            <person name="Copeland A."/>
            <person name="Lindquist E."/>
            <person name="Barry K."/>
            <person name="Schmutz J."/>
            <person name="Baker S.E."/>
            <person name="Ciuffetti L.M."/>
            <person name="Grigoriev I.V."/>
            <person name="Zhong S."/>
            <person name="Turgeon B.G."/>
        </authorList>
    </citation>
    <scope>NUCLEOTIDE SEQUENCE [LARGE SCALE GENOMIC DNA]</scope>
    <source>
        <strain evidence="2">28A</strain>
    </source>
</reference>
<dbReference type="EMBL" id="KB908482">
    <property type="protein sequence ID" value="EOA90714.1"/>
    <property type="molecule type" value="Genomic_DNA"/>
</dbReference>
<sequence length="222" mass="24389">MWSWFHHSTPASNVPAPSTTHAFVTTTTYTPGGGTVYSTTTITSYVDPPRPTSTKVVFVTARPPARRSGNTPAGVIIVPTTPAKPEPVHFAPLSRRRNLRPQLTALPSPGDLYVCTDPGFSGTCTYIHSTTYKCHNMPPHLVTYISAIRPDRGQRCSFFTKWGCEQLDAPWMNALRWPGASDLSLFGLDDAVLSWECWEDDCEGVQREGGCYENADGTPKQP</sequence>
<keyword evidence="2" id="KW-1185">Reference proteome</keyword>
<organism evidence="1 2">
    <name type="scientific">Exserohilum turcicum (strain 28A)</name>
    <name type="common">Northern leaf blight fungus</name>
    <name type="synonym">Setosphaeria turcica</name>
    <dbReference type="NCBI Taxonomy" id="671987"/>
    <lineage>
        <taxon>Eukaryota</taxon>
        <taxon>Fungi</taxon>
        <taxon>Dikarya</taxon>
        <taxon>Ascomycota</taxon>
        <taxon>Pezizomycotina</taxon>
        <taxon>Dothideomycetes</taxon>
        <taxon>Pleosporomycetidae</taxon>
        <taxon>Pleosporales</taxon>
        <taxon>Pleosporineae</taxon>
        <taxon>Pleosporaceae</taxon>
        <taxon>Exserohilum</taxon>
    </lineage>
</organism>
<dbReference type="GeneID" id="19394861"/>